<gene>
    <name evidence="1" type="ORF">METZ01_LOCUS68984</name>
</gene>
<protein>
    <recommendedName>
        <fullName evidence="2">HEAT repeat domain-containing protein</fullName>
    </recommendedName>
</protein>
<feature type="non-terminal residue" evidence="1">
    <location>
        <position position="218"/>
    </location>
</feature>
<organism evidence="1">
    <name type="scientific">marine metagenome</name>
    <dbReference type="NCBI Taxonomy" id="408172"/>
    <lineage>
        <taxon>unclassified sequences</taxon>
        <taxon>metagenomes</taxon>
        <taxon>ecological metagenomes</taxon>
    </lineage>
</organism>
<evidence type="ECO:0000313" key="1">
    <source>
        <dbReference type="EMBL" id="SVA16130.1"/>
    </source>
</evidence>
<reference evidence="1" key="1">
    <citation type="submission" date="2018-05" db="EMBL/GenBank/DDBJ databases">
        <authorList>
            <person name="Lanie J.A."/>
            <person name="Ng W.-L."/>
            <person name="Kazmierczak K.M."/>
            <person name="Andrzejewski T.M."/>
            <person name="Davidsen T.M."/>
            <person name="Wayne K.J."/>
            <person name="Tettelin H."/>
            <person name="Glass J.I."/>
            <person name="Rusch D."/>
            <person name="Podicherti R."/>
            <person name="Tsui H.-C.T."/>
            <person name="Winkler M.E."/>
        </authorList>
    </citation>
    <scope>NUCLEOTIDE SEQUENCE</scope>
</reference>
<dbReference type="EMBL" id="UINC01004687">
    <property type="protein sequence ID" value="SVA16130.1"/>
    <property type="molecule type" value="Genomic_DNA"/>
</dbReference>
<accession>A0A381TJA2</accession>
<evidence type="ECO:0008006" key="2">
    <source>
        <dbReference type="Google" id="ProtNLM"/>
    </source>
</evidence>
<name>A0A381TJA2_9ZZZZ</name>
<sequence>MKTNANSDVLKVTRRAVSKIRSFGIDGPRPIEELDILFENETEVDDALCDVLREANPSNIAAVIHLVSLMKRSAVLDVVCEVAFAHAAGLEAKREAVAAMRRCDVEPDPDAVEKLAIIDALETGSDSGTLAMLMEWPLAWRGPALDGWLAAAGADQLSAVEIAIGIDSDLDARLLDWVAAQGSSEAAEVLQRSLASSDDRDRIKQIKKALHRLRSQGI</sequence>
<dbReference type="AlphaFoldDB" id="A0A381TJA2"/>
<proteinExistence type="predicted"/>